<dbReference type="AlphaFoldDB" id="A0A2J1DUB8"/>
<protein>
    <recommendedName>
        <fullName evidence="3">DNA modification protein</fullName>
    </recommendedName>
</protein>
<dbReference type="Pfam" id="PF25680">
    <property type="entry name" value="Mom"/>
    <property type="match status" value="1"/>
</dbReference>
<reference evidence="1 2" key="1">
    <citation type="journal article" date="2017" name="FEMS Microbiol. Ecol.">
        <title>Reconstructed genomes of novel Dehalococcoides mccartyi strains from 1,2,3,4-tetrachlorodibenzo-p-dioxin-dechlorinating enrichment cultures reveal divergent reductive dehalogenase gene profiles.</title>
        <authorList>
            <person name="Dam H.T."/>
            <person name="Vollmers J."/>
            <person name="Kaster A.K."/>
            <person name="Haggblom M.M."/>
        </authorList>
    </citation>
    <scope>NUCLEOTIDE SEQUENCE [LARGE SCALE GENOMIC DNA]</scope>
    <source>
        <strain evidence="1 2">H1-3-2.001</strain>
    </source>
</reference>
<evidence type="ECO:0008006" key="3">
    <source>
        <dbReference type="Google" id="ProtNLM"/>
    </source>
</evidence>
<dbReference type="InterPro" id="IPR057895">
    <property type="entry name" value="Mom"/>
</dbReference>
<name>A0A2J1DUB8_9CHLR</name>
<comment type="caution">
    <text evidence="1">The sequence shown here is derived from an EMBL/GenBank/DDBJ whole genome shotgun (WGS) entry which is preliminary data.</text>
</comment>
<feature type="non-terminal residue" evidence="1">
    <location>
        <position position="1"/>
    </location>
</feature>
<dbReference type="Proteomes" id="UP000233649">
    <property type="component" value="Unassembled WGS sequence"/>
</dbReference>
<organism evidence="1 2">
    <name type="scientific">Dehalococcoides mccartyi</name>
    <dbReference type="NCBI Taxonomy" id="61435"/>
    <lineage>
        <taxon>Bacteria</taxon>
        <taxon>Bacillati</taxon>
        <taxon>Chloroflexota</taxon>
        <taxon>Dehalococcoidia</taxon>
        <taxon>Dehalococcoidales</taxon>
        <taxon>Dehalococcoidaceae</taxon>
        <taxon>Dehalococcoides</taxon>
    </lineage>
</organism>
<evidence type="ECO:0000313" key="2">
    <source>
        <dbReference type="Proteomes" id="UP000233649"/>
    </source>
</evidence>
<proteinExistence type="predicted"/>
<dbReference type="EMBL" id="PHFD01000297">
    <property type="protein sequence ID" value="PKH45725.1"/>
    <property type="molecule type" value="Genomic_DNA"/>
</dbReference>
<sequence length="249" mass="27323">CKKDASGSLKRPRLPGGPVMSAASVMVSTPLIQSEDRGPIPTAALQSILVNPLPFVAAKAILEKYHYLHSMPGGTKLAFGVFLGDRLYGAITFGSGPANVYRMVEGAKPSDCLTLSRLWLSDELPSNSESRVLGIALRALKRFTRIRFLVSYADPAQGHIGTIYQATGWVYTGLSEAMPMFDIGDGKPRHSRSLSHTYGSHSVKHFESCGVKVRVVPQSRKHRYFYLLDTDFQGKLKVLPQAYPKKEAI</sequence>
<gene>
    <name evidence="1" type="ORF">CVH13_01400</name>
</gene>
<accession>A0A2J1DUB8</accession>
<evidence type="ECO:0000313" key="1">
    <source>
        <dbReference type="EMBL" id="PKH45725.1"/>
    </source>
</evidence>